<name>A0A1X7SMD3_AMPQE</name>
<evidence type="ECO:0000256" key="1">
    <source>
        <dbReference type="ARBA" id="ARBA00022729"/>
    </source>
</evidence>
<feature type="disulfide bond" evidence="5">
    <location>
        <begin position="22"/>
        <end position="32"/>
    </location>
</feature>
<evidence type="ECO:0000313" key="7">
    <source>
        <dbReference type="EnsemblMetazoa" id="Aqu2.1.03269_001"/>
    </source>
</evidence>
<keyword evidence="2" id="KW-0677">Repeat</keyword>
<keyword evidence="1" id="KW-0732">Signal</keyword>
<dbReference type="AlphaFoldDB" id="A0A1X7SMD3"/>
<evidence type="ECO:0000256" key="3">
    <source>
        <dbReference type="ARBA" id="ARBA00023157"/>
    </source>
</evidence>
<protein>
    <recommendedName>
        <fullName evidence="6">SRCR domain-containing protein</fullName>
    </recommendedName>
</protein>
<dbReference type="Gene3D" id="3.10.250.10">
    <property type="entry name" value="SRCR-like domain"/>
    <property type="match status" value="1"/>
</dbReference>
<organism evidence="7">
    <name type="scientific">Amphimedon queenslandica</name>
    <name type="common">Sponge</name>
    <dbReference type="NCBI Taxonomy" id="400682"/>
    <lineage>
        <taxon>Eukaryota</taxon>
        <taxon>Metazoa</taxon>
        <taxon>Porifera</taxon>
        <taxon>Demospongiae</taxon>
        <taxon>Heteroscleromorpha</taxon>
        <taxon>Haplosclerida</taxon>
        <taxon>Niphatidae</taxon>
        <taxon>Amphimedon</taxon>
    </lineage>
</organism>
<proteinExistence type="predicted"/>
<keyword evidence="3 5" id="KW-1015">Disulfide bond</keyword>
<keyword evidence="4" id="KW-0325">Glycoprotein</keyword>
<accession>A0A1X7SMD3</accession>
<evidence type="ECO:0000256" key="5">
    <source>
        <dbReference type="PROSITE-ProRule" id="PRU00196"/>
    </source>
</evidence>
<dbReference type="PROSITE" id="PS50287">
    <property type="entry name" value="SRCR_2"/>
    <property type="match status" value="1"/>
</dbReference>
<evidence type="ECO:0000256" key="2">
    <source>
        <dbReference type="ARBA" id="ARBA00022737"/>
    </source>
</evidence>
<reference evidence="7" key="1">
    <citation type="submission" date="2017-05" db="UniProtKB">
        <authorList>
            <consortium name="EnsemblMetazoa"/>
        </authorList>
    </citation>
    <scope>IDENTIFICATION</scope>
</reference>
<dbReference type="InterPro" id="IPR001190">
    <property type="entry name" value="SRCR"/>
</dbReference>
<dbReference type="InParanoid" id="A0A1X7SMD3"/>
<evidence type="ECO:0000259" key="6">
    <source>
        <dbReference type="PROSITE" id="PS50287"/>
    </source>
</evidence>
<dbReference type="EnsemblMetazoa" id="Aqu2.1.03269_001">
    <property type="protein sequence ID" value="Aqu2.1.03269_001"/>
    <property type="gene ID" value="Aqu2.1.03269"/>
</dbReference>
<dbReference type="GO" id="GO:0016020">
    <property type="term" value="C:membrane"/>
    <property type="evidence" value="ECO:0007669"/>
    <property type="project" value="InterPro"/>
</dbReference>
<evidence type="ECO:0000256" key="4">
    <source>
        <dbReference type="ARBA" id="ARBA00023180"/>
    </source>
</evidence>
<dbReference type="InterPro" id="IPR036772">
    <property type="entry name" value="SRCR-like_dom_sf"/>
</dbReference>
<comment type="caution">
    <text evidence="5">Lacks conserved residue(s) required for the propagation of feature annotation.</text>
</comment>
<feature type="domain" description="SRCR" evidence="6">
    <location>
        <begin position="1"/>
        <end position="52"/>
    </location>
</feature>
<sequence>AIAVSGYYSTSVWPHHIIDLNCTGTEAGILNCSYNGGHHTCLTNNDALVVCQSVDIQKDDCVDGDIRLAGGQTEYEGRVEICINK</sequence>
<dbReference type="PANTHER" id="PTHR19331:SF465">
    <property type="entry name" value="EGG PEPTIDE SPERACT RECEPTOR"/>
    <property type="match status" value="1"/>
</dbReference>
<dbReference type="SUPFAM" id="SSF56487">
    <property type="entry name" value="SRCR-like"/>
    <property type="match status" value="1"/>
</dbReference>
<dbReference type="PANTHER" id="PTHR19331">
    <property type="entry name" value="SCAVENGER RECEPTOR DOMAIN-CONTAINING"/>
    <property type="match status" value="1"/>
</dbReference>